<evidence type="ECO:0000256" key="4">
    <source>
        <dbReference type="ARBA" id="ARBA00022692"/>
    </source>
</evidence>
<feature type="transmembrane region" description="Helical" evidence="7">
    <location>
        <begin position="49"/>
        <end position="67"/>
    </location>
</feature>
<dbReference type="STRING" id="469381.Dpep_2018"/>
<evidence type="ECO:0000256" key="1">
    <source>
        <dbReference type="ARBA" id="ARBA00007150"/>
    </source>
</evidence>
<dbReference type="PANTHER" id="PTHR30589">
    <property type="entry name" value="PROLIPOPROTEIN DIACYLGLYCERYL TRANSFERASE"/>
    <property type="match status" value="1"/>
</dbReference>
<keyword evidence="3 8" id="KW-0808">Transferase</keyword>
<keyword evidence="9" id="KW-1185">Reference proteome</keyword>
<accession>D2Z2M9</accession>
<organism evidence="8 9">
    <name type="scientific">Dethiosulfovibrio peptidovorans DSM 11002</name>
    <dbReference type="NCBI Taxonomy" id="469381"/>
    <lineage>
        <taxon>Bacteria</taxon>
        <taxon>Thermotogati</taxon>
        <taxon>Synergistota</taxon>
        <taxon>Synergistia</taxon>
        <taxon>Synergistales</taxon>
        <taxon>Dethiosulfovibrionaceae</taxon>
        <taxon>Dethiosulfovibrio</taxon>
    </lineage>
</organism>
<evidence type="ECO:0000256" key="6">
    <source>
        <dbReference type="ARBA" id="ARBA00023136"/>
    </source>
</evidence>
<evidence type="ECO:0000313" key="8">
    <source>
        <dbReference type="EMBL" id="EFC92042.1"/>
    </source>
</evidence>
<dbReference type="EMBL" id="ABTR02000001">
    <property type="protein sequence ID" value="EFC92042.1"/>
    <property type="molecule type" value="Genomic_DNA"/>
</dbReference>
<dbReference type="GO" id="GO:0008961">
    <property type="term" value="F:phosphatidylglycerol-prolipoprotein diacylglyceryl transferase activity"/>
    <property type="evidence" value="ECO:0007669"/>
    <property type="project" value="InterPro"/>
</dbReference>
<keyword evidence="2" id="KW-1003">Cell membrane</keyword>
<sequence>MHPVLFYIGSVPVHSYYVLWTAGLWIALFWTRSRAERRYFVDPDDLHHVLIWSFIAMLLGARIGGYFDNWSIYAQDPSRIWRIWEGGMSSIPAAISCGLTGIWLCRRKGIDVWRLAEAASVPTMACIAIGRWGCFLNGCCHGITTSCPLAVKFPRLSIPVHPTQLYYSFGALAIAMLLWAIERRIGAGDRKTPVAILWPLLMILYGAERFFVDILRDGDRILDFKVGQGLGFFVALAGFLWLFRSISVMYIHSRSQKG</sequence>
<name>D2Z2M9_9BACT</name>
<evidence type="ECO:0000256" key="3">
    <source>
        <dbReference type="ARBA" id="ARBA00022679"/>
    </source>
</evidence>
<keyword evidence="5 7" id="KW-1133">Transmembrane helix</keyword>
<dbReference type="PaxDb" id="469381-Dpep_2018"/>
<feature type="transmembrane region" description="Helical" evidence="7">
    <location>
        <begin position="232"/>
        <end position="251"/>
    </location>
</feature>
<protein>
    <submittedName>
        <fullName evidence="8">Prolipoprotein diacylglyceryl transferase</fullName>
    </submittedName>
</protein>
<keyword evidence="6 7" id="KW-0472">Membrane</keyword>
<evidence type="ECO:0000256" key="5">
    <source>
        <dbReference type="ARBA" id="ARBA00022989"/>
    </source>
</evidence>
<reference evidence="8 9" key="1">
    <citation type="journal article" date="2010" name="Stand. Genomic Sci.">
        <title>Permanent draft genome sequence of Dethiosulfovibrio peptidovorans type strain (SEBR 4207).</title>
        <authorList>
            <person name="Labutti K."/>
            <person name="Mayilraj S."/>
            <person name="Clum A."/>
            <person name="Lucas S."/>
            <person name="Glavina Del Rio T."/>
            <person name="Nolan M."/>
            <person name="Tice H."/>
            <person name="Cheng J.F."/>
            <person name="Pitluck S."/>
            <person name="Liolios K."/>
            <person name="Ivanova N."/>
            <person name="Mavromatis K."/>
            <person name="Mikhailova N."/>
            <person name="Pati A."/>
            <person name="Goodwin L."/>
            <person name="Chen A."/>
            <person name="Palaniappan K."/>
            <person name="Land M."/>
            <person name="Hauser L."/>
            <person name="Chang Y.J."/>
            <person name="Jeffries C.D."/>
            <person name="Rohde M."/>
            <person name="Spring S."/>
            <person name="Goker M."/>
            <person name="Woyke T."/>
            <person name="Bristow J."/>
            <person name="Eisen J.A."/>
            <person name="Markowitz V."/>
            <person name="Hugenholtz P."/>
            <person name="Kyrpides N.C."/>
            <person name="Klenk H.P."/>
            <person name="Lapidus A."/>
        </authorList>
    </citation>
    <scope>NUCLEOTIDE SEQUENCE [LARGE SCALE GENOMIC DNA]</scope>
    <source>
        <strain evidence="8 9">DSM 11002</strain>
    </source>
</reference>
<dbReference type="InterPro" id="IPR001640">
    <property type="entry name" value="Lgt"/>
</dbReference>
<dbReference type="Pfam" id="PF01790">
    <property type="entry name" value="LGT"/>
    <property type="match status" value="1"/>
</dbReference>
<feature type="transmembrane region" description="Helical" evidence="7">
    <location>
        <begin position="164"/>
        <end position="181"/>
    </location>
</feature>
<evidence type="ECO:0000256" key="7">
    <source>
        <dbReference type="SAM" id="Phobius"/>
    </source>
</evidence>
<gene>
    <name evidence="8" type="ORF">Dpep_2018</name>
</gene>
<feature type="transmembrane region" description="Helical" evidence="7">
    <location>
        <begin position="87"/>
        <end position="105"/>
    </location>
</feature>
<dbReference type="GO" id="GO:0005886">
    <property type="term" value="C:plasma membrane"/>
    <property type="evidence" value="ECO:0007669"/>
    <property type="project" value="InterPro"/>
</dbReference>
<feature type="transmembrane region" description="Helical" evidence="7">
    <location>
        <begin position="193"/>
        <end position="212"/>
    </location>
</feature>
<dbReference type="OrthoDB" id="871140at2"/>
<evidence type="ECO:0000313" key="9">
    <source>
        <dbReference type="Proteomes" id="UP000006427"/>
    </source>
</evidence>
<feature type="transmembrane region" description="Helical" evidence="7">
    <location>
        <begin position="6"/>
        <end position="28"/>
    </location>
</feature>
<dbReference type="PANTHER" id="PTHR30589:SF0">
    <property type="entry name" value="PHOSPHATIDYLGLYCEROL--PROLIPOPROTEIN DIACYLGLYCERYL TRANSFERASE"/>
    <property type="match status" value="1"/>
</dbReference>
<evidence type="ECO:0000256" key="2">
    <source>
        <dbReference type="ARBA" id="ARBA00022475"/>
    </source>
</evidence>
<keyword evidence="4 7" id="KW-0812">Transmembrane</keyword>
<dbReference type="GO" id="GO:0042158">
    <property type="term" value="P:lipoprotein biosynthetic process"/>
    <property type="evidence" value="ECO:0007669"/>
    <property type="project" value="InterPro"/>
</dbReference>
<comment type="similarity">
    <text evidence="1">Belongs to the Lgt family.</text>
</comment>
<dbReference type="RefSeq" id="WP_005661831.1">
    <property type="nucleotide sequence ID" value="NZ_ABTR02000001.1"/>
</dbReference>
<proteinExistence type="inferred from homology"/>
<dbReference type="AlphaFoldDB" id="D2Z2M9"/>
<dbReference type="Proteomes" id="UP000006427">
    <property type="component" value="Unassembled WGS sequence"/>
</dbReference>
<comment type="caution">
    <text evidence="8">The sequence shown here is derived from an EMBL/GenBank/DDBJ whole genome shotgun (WGS) entry which is preliminary data.</text>
</comment>
<dbReference type="eggNOG" id="COG0682">
    <property type="taxonomic scope" value="Bacteria"/>
</dbReference>